<reference evidence="3 4" key="1">
    <citation type="journal article" date="2024" name="J Genomics">
        <title>Draft genome sequencing and assembly of Favolaschia claudopus CIRM-BRFM 2984 isolated from oak limbs.</title>
        <authorList>
            <person name="Navarro D."/>
            <person name="Drula E."/>
            <person name="Chaduli D."/>
            <person name="Cazenave R."/>
            <person name="Ahrendt S."/>
            <person name="Wang J."/>
            <person name="Lipzen A."/>
            <person name="Daum C."/>
            <person name="Barry K."/>
            <person name="Grigoriev I.V."/>
            <person name="Favel A."/>
            <person name="Rosso M.N."/>
            <person name="Martin F."/>
        </authorList>
    </citation>
    <scope>NUCLEOTIDE SEQUENCE [LARGE SCALE GENOMIC DNA]</scope>
    <source>
        <strain evidence="3 4">CIRM-BRFM 2984</strain>
    </source>
</reference>
<dbReference type="AlphaFoldDB" id="A0AAV9ZPP4"/>
<keyword evidence="1" id="KW-0479">Metal-binding</keyword>
<dbReference type="GO" id="GO:0008270">
    <property type="term" value="F:zinc ion binding"/>
    <property type="evidence" value="ECO:0007669"/>
    <property type="project" value="UniProtKB-KW"/>
</dbReference>
<keyword evidence="1" id="KW-0863">Zinc-finger</keyword>
<name>A0AAV9ZPP4_9AGAR</name>
<evidence type="ECO:0000256" key="1">
    <source>
        <dbReference type="PROSITE-ProRule" id="PRU00723"/>
    </source>
</evidence>
<proteinExistence type="predicted"/>
<evidence type="ECO:0000259" key="2">
    <source>
        <dbReference type="PROSITE" id="PS50103"/>
    </source>
</evidence>
<dbReference type="InterPro" id="IPR000571">
    <property type="entry name" value="Znf_CCCH"/>
</dbReference>
<evidence type="ECO:0000313" key="4">
    <source>
        <dbReference type="Proteomes" id="UP001362999"/>
    </source>
</evidence>
<evidence type="ECO:0000313" key="3">
    <source>
        <dbReference type="EMBL" id="KAK6988489.1"/>
    </source>
</evidence>
<keyword evidence="1" id="KW-0862">Zinc</keyword>
<comment type="caution">
    <text evidence="3">The sequence shown here is derived from an EMBL/GenBank/DDBJ whole genome shotgun (WGS) entry which is preliminary data.</text>
</comment>
<dbReference type="PROSITE" id="PS50103">
    <property type="entry name" value="ZF_C3H1"/>
    <property type="match status" value="1"/>
</dbReference>
<feature type="zinc finger region" description="C3H1-type" evidence="1">
    <location>
        <begin position="99"/>
        <end position="126"/>
    </location>
</feature>
<protein>
    <recommendedName>
        <fullName evidence="2">C3H1-type domain-containing protein</fullName>
    </recommendedName>
</protein>
<keyword evidence="4" id="KW-1185">Reference proteome</keyword>
<sequence length="142" mass="16249">MFAKCVAYAFFMRRSELEVYSEFIKDLFISTELTHNVIACDEAIRTFLGTSKQLLFHDTHSFQRFQTSHLIPGGIHYRLKAGSKATEGGRKRVGARADDSSVEICRNWNAGKCNFGDRCRRLHVCSERGCHKNHPKSQHGRD</sequence>
<organism evidence="3 4">
    <name type="scientific">Favolaschia claudopus</name>
    <dbReference type="NCBI Taxonomy" id="2862362"/>
    <lineage>
        <taxon>Eukaryota</taxon>
        <taxon>Fungi</taxon>
        <taxon>Dikarya</taxon>
        <taxon>Basidiomycota</taxon>
        <taxon>Agaricomycotina</taxon>
        <taxon>Agaricomycetes</taxon>
        <taxon>Agaricomycetidae</taxon>
        <taxon>Agaricales</taxon>
        <taxon>Marasmiineae</taxon>
        <taxon>Mycenaceae</taxon>
        <taxon>Favolaschia</taxon>
    </lineage>
</organism>
<accession>A0AAV9ZPP4</accession>
<dbReference type="Pfam" id="PF00642">
    <property type="entry name" value="zf-CCCH"/>
    <property type="match status" value="1"/>
</dbReference>
<gene>
    <name evidence="3" type="ORF">R3P38DRAFT_2573304</name>
</gene>
<feature type="domain" description="C3H1-type" evidence="2">
    <location>
        <begin position="99"/>
        <end position="126"/>
    </location>
</feature>
<dbReference type="SMART" id="SM00356">
    <property type="entry name" value="ZnF_C3H1"/>
    <property type="match status" value="1"/>
</dbReference>
<dbReference type="EMBL" id="JAWWNJ010000122">
    <property type="protein sequence ID" value="KAK6988489.1"/>
    <property type="molecule type" value="Genomic_DNA"/>
</dbReference>
<dbReference type="Proteomes" id="UP001362999">
    <property type="component" value="Unassembled WGS sequence"/>
</dbReference>